<reference evidence="1" key="1">
    <citation type="submission" date="2022-10" db="EMBL/GenBank/DDBJ databases">
        <title>The complete genomes of actinobacterial strains from the NBC collection.</title>
        <authorList>
            <person name="Joergensen T.S."/>
            <person name="Alvarez Arevalo M."/>
            <person name="Sterndorff E.B."/>
            <person name="Faurdal D."/>
            <person name="Vuksanovic O."/>
            <person name="Mourched A.-S."/>
            <person name="Charusanti P."/>
            <person name="Shaw S."/>
            <person name="Blin K."/>
            <person name="Weber T."/>
        </authorList>
    </citation>
    <scope>NUCLEOTIDE SEQUENCE</scope>
    <source>
        <strain evidence="1">NBC 00180</strain>
    </source>
</reference>
<organism evidence="1">
    <name type="scientific">Streptomyces sp. NBC_00180</name>
    <dbReference type="NCBI Taxonomy" id="2903632"/>
    <lineage>
        <taxon>Bacteria</taxon>
        <taxon>Bacillati</taxon>
        <taxon>Actinomycetota</taxon>
        <taxon>Actinomycetes</taxon>
        <taxon>Kitasatosporales</taxon>
        <taxon>Streptomycetaceae</taxon>
        <taxon>Streptomyces</taxon>
    </lineage>
</organism>
<dbReference type="EMBL" id="CP108140">
    <property type="protein sequence ID" value="WTP92324.1"/>
    <property type="molecule type" value="Genomic_DNA"/>
</dbReference>
<gene>
    <name evidence="1" type="ORF">OG477_35750</name>
</gene>
<proteinExistence type="predicted"/>
<evidence type="ECO:0000313" key="1">
    <source>
        <dbReference type="EMBL" id="WTP92324.1"/>
    </source>
</evidence>
<protein>
    <submittedName>
        <fullName evidence="1">YjfA family protein</fullName>
    </submittedName>
</protein>
<accession>A0AAU1IAX0</accession>
<sequence>MACGRDARTPAGWRTRAGAGFEIRFSARCDAAWTRIWQTRVGDRVEITAPGSPPQRAAVADKFDARGYLFTQMVPARQLSALHA</sequence>
<dbReference type="AlphaFoldDB" id="A0AAU1IAX0"/>
<dbReference type="InterPro" id="IPR021224">
    <property type="entry name" value="DUF2690"/>
</dbReference>
<dbReference type="Pfam" id="PF10901">
    <property type="entry name" value="DUF2690"/>
    <property type="match status" value="1"/>
</dbReference>
<name>A0AAU1IAX0_9ACTN</name>